<name>A0A6P5WMJ2_DURZI</name>
<gene>
    <name evidence="2" type="primary">LOC111275880</name>
</gene>
<proteinExistence type="predicted"/>
<dbReference type="GO" id="GO:0005776">
    <property type="term" value="C:autophagosome"/>
    <property type="evidence" value="ECO:0007669"/>
    <property type="project" value="TreeGrafter"/>
</dbReference>
<dbReference type="KEGG" id="dzi:111275880"/>
<reference evidence="2" key="1">
    <citation type="submission" date="2025-08" db="UniProtKB">
        <authorList>
            <consortium name="RefSeq"/>
        </authorList>
    </citation>
    <scope>IDENTIFICATION</scope>
    <source>
        <tissue evidence="2">Fruit stalk</tissue>
    </source>
</reference>
<dbReference type="OrthoDB" id="1644512at2759"/>
<dbReference type="GO" id="GO:0061908">
    <property type="term" value="C:phagophore"/>
    <property type="evidence" value="ECO:0007669"/>
    <property type="project" value="TreeGrafter"/>
</dbReference>
<dbReference type="InterPro" id="IPR053273">
    <property type="entry name" value="CST_Regulator"/>
</dbReference>
<dbReference type="PANTHER" id="PTHR34659:SF1">
    <property type="entry name" value="PROTEIN EGT2"/>
    <property type="match status" value="1"/>
</dbReference>
<protein>
    <submittedName>
        <fullName evidence="2">Uncharacterized protein LOC111275880</fullName>
    </submittedName>
</protein>
<dbReference type="GeneID" id="111275880"/>
<sequence length="672" mass="73622">MDFKFNSIGWVGGIYQKFETLCHEVDNIVNQDTVKYVENQAQSVGKSVKRFYSDVIHEILPPLKHEGLGVALKRSATIDTYVKPKAAIEEDHIDTVGKLSHVEPVAVDPIEKQLDHASNELCLSNLLSTPTSGDALNGAKSDIMSGQVNDVLKNTSSDVNIEENTIMEKTSGSDVLELISPSEEESFGDSLANEFIDCNNKNSCRFVGEVSLTKSFHDMEFQSPEKEGTVNNIAVDEVKKQLDCAFGELCLVDQPNNSNSVDSLLGKEHLTSEQVADVLKDTKPEVNIEENATMEKPSASEVSEFISPVVKESCGSSLLNEFIDYNDKERFWVEAEVSPVTSVHDVRRPSASDVSDLISPCEEESFRASLVPEFVDCNDKSPRVVCTDVSPATLVHGNQNSETVKNDFTDDSECVPDASGGITSSKMTSSVICCEENMAEIGVDSSCGSIFNEFYLPENSSAKAFLYHDSVHVAELVSHNVHSSSMLTPLLSNEKKLTGAVSMSSNSDLSLELLENDASRTVNGTESLTAISGIKNVYFGGESAQLQALSSSDIGPIDDSTDDICVSSMETIELCDEVKLEDSCVIVDSTALYAVSRIMRKHRSYKKRVQDALTSKKRLTKEYEQLAIWFGDADMGSNQDHLQTLRPSSSTTTLECKNLQTELVCDSEWELL</sequence>
<accession>A0A6P5WMJ2</accession>
<dbReference type="RefSeq" id="XP_022717209.1">
    <property type="nucleotide sequence ID" value="XM_022861474.1"/>
</dbReference>
<evidence type="ECO:0000313" key="2">
    <source>
        <dbReference type="RefSeq" id="XP_022717209.1"/>
    </source>
</evidence>
<dbReference type="Proteomes" id="UP000515121">
    <property type="component" value="Unplaced"/>
</dbReference>
<keyword evidence="1" id="KW-1185">Reference proteome</keyword>
<evidence type="ECO:0000313" key="1">
    <source>
        <dbReference type="Proteomes" id="UP000515121"/>
    </source>
</evidence>
<organism evidence="1 2">
    <name type="scientific">Durio zibethinus</name>
    <name type="common">Durian</name>
    <dbReference type="NCBI Taxonomy" id="66656"/>
    <lineage>
        <taxon>Eukaryota</taxon>
        <taxon>Viridiplantae</taxon>
        <taxon>Streptophyta</taxon>
        <taxon>Embryophyta</taxon>
        <taxon>Tracheophyta</taxon>
        <taxon>Spermatophyta</taxon>
        <taxon>Magnoliopsida</taxon>
        <taxon>eudicotyledons</taxon>
        <taxon>Gunneridae</taxon>
        <taxon>Pentapetalae</taxon>
        <taxon>rosids</taxon>
        <taxon>malvids</taxon>
        <taxon>Malvales</taxon>
        <taxon>Malvaceae</taxon>
        <taxon>Helicteroideae</taxon>
        <taxon>Durio</taxon>
    </lineage>
</organism>
<dbReference type="GO" id="GO:0006950">
    <property type="term" value="P:response to stress"/>
    <property type="evidence" value="ECO:0007669"/>
    <property type="project" value="TreeGrafter"/>
</dbReference>
<dbReference type="PANTHER" id="PTHR34659">
    <property type="entry name" value="BNAA05G11610D PROTEIN"/>
    <property type="match status" value="1"/>
</dbReference>
<dbReference type="AlphaFoldDB" id="A0A6P5WMJ2"/>